<keyword evidence="2" id="KW-1185">Reference proteome</keyword>
<dbReference type="Proteomes" id="UP000679950">
    <property type="component" value="Unassembled WGS sequence"/>
</dbReference>
<sequence>MRDILFGAWLSPAYTSGGAQRLFYPPNSCNTKRLWRDNKG</sequence>
<evidence type="ECO:0000313" key="1">
    <source>
        <dbReference type="EMBL" id="GIN59855.1"/>
    </source>
</evidence>
<dbReference type="EMBL" id="BORB01000065">
    <property type="protein sequence ID" value="GIN59855.1"/>
    <property type="molecule type" value="Genomic_DNA"/>
</dbReference>
<organism evidence="1 2">
    <name type="scientific">Lederbergia ruris</name>
    <dbReference type="NCBI Taxonomy" id="217495"/>
    <lineage>
        <taxon>Bacteria</taxon>
        <taxon>Bacillati</taxon>
        <taxon>Bacillota</taxon>
        <taxon>Bacilli</taxon>
        <taxon>Bacillales</taxon>
        <taxon>Bacillaceae</taxon>
        <taxon>Lederbergia</taxon>
    </lineage>
</organism>
<gene>
    <name evidence="1" type="ORF">J8TS2_41740</name>
</gene>
<name>A0ABQ4KPK1_9BACI</name>
<protein>
    <submittedName>
        <fullName evidence="1">Uncharacterized protein</fullName>
    </submittedName>
</protein>
<comment type="caution">
    <text evidence="1">The sequence shown here is derived from an EMBL/GenBank/DDBJ whole genome shotgun (WGS) entry which is preliminary data.</text>
</comment>
<accession>A0ABQ4KPK1</accession>
<evidence type="ECO:0000313" key="2">
    <source>
        <dbReference type="Proteomes" id="UP000679950"/>
    </source>
</evidence>
<proteinExistence type="predicted"/>
<reference evidence="1 2" key="1">
    <citation type="submission" date="2021-03" db="EMBL/GenBank/DDBJ databases">
        <title>Antimicrobial resistance genes in bacteria isolated from Japanese honey, and their potential for conferring macrolide and lincosamide resistance in the American foulbrood pathogen Paenibacillus larvae.</title>
        <authorList>
            <person name="Okamoto M."/>
            <person name="Kumagai M."/>
            <person name="Kanamori H."/>
            <person name="Takamatsu D."/>
        </authorList>
    </citation>
    <scope>NUCLEOTIDE SEQUENCE [LARGE SCALE GENOMIC DNA]</scope>
    <source>
        <strain evidence="1 2">J8TS2</strain>
    </source>
</reference>